<proteinExistence type="predicted"/>
<comment type="caution">
    <text evidence="1">The sequence shown here is derived from an EMBL/GenBank/DDBJ whole genome shotgun (WGS) entry which is preliminary data.</text>
</comment>
<dbReference type="EMBL" id="JAENHL010000008">
    <property type="protein sequence ID" value="MBK1870259.1"/>
    <property type="molecule type" value="Genomic_DNA"/>
</dbReference>
<keyword evidence="2" id="KW-1185">Reference proteome</keyword>
<organism evidence="1 2">
    <name type="scientific">Taklimakanibacter albus</name>
    <dbReference type="NCBI Taxonomy" id="2800327"/>
    <lineage>
        <taxon>Bacteria</taxon>
        <taxon>Pseudomonadati</taxon>
        <taxon>Pseudomonadota</taxon>
        <taxon>Alphaproteobacteria</taxon>
        <taxon>Hyphomicrobiales</taxon>
        <taxon>Aestuariivirgaceae</taxon>
        <taxon>Taklimakanibacter</taxon>
    </lineage>
</organism>
<name>A0ACC5RCD4_9HYPH</name>
<reference evidence="1" key="1">
    <citation type="submission" date="2021-01" db="EMBL/GenBank/DDBJ databases">
        <authorList>
            <person name="Sun Q."/>
        </authorList>
    </citation>
    <scope>NUCLEOTIDE SEQUENCE</scope>
    <source>
        <strain evidence="1">YIM B02566</strain>
    </source>
</reference>
<dbReference type="Proteomes" id="UP000616151">
    <property type="component" value="Unassembled WGS sequence"/>
</dbReference>
<gene>
    <name evidence="1" type="ORF">JHL16_28105</name>
</gene>
<protein>
    <submittedName>
        <fullName evidence="1">Amino acid ABC transporter substrate-binding protein</fullName>
    </submittedName>
</protein>
<accession>A0ACC5RCD4</accession>
<evidence type="ECO:0000313" key="1">
    <source>
        <dbReference type="EMBL" id="MBK1870259.1"/>
    </source>
</evidence>
<evidence type="ECO:0000313" key="2">
    <source>
        <dbReference type="Proteomes" id="UP000616151"/>
    </source>
</evidence>
<sequence length="340" mass="36663">MTLRKSLAWMLGLSLAVGIGAVAEAGTLDEVKQRGKLICGTSGSTPGFSTPDSNGKMQGLDADFCYAIAAAIFGDREKVEFVPLTLVERFTALAAGEVDVLARSATNTLTRDASLGIDFSYYNFIDGQGFLVRKSLDAKSVKDLNGATICMPSGTTTEPNLAAYFAKNNLTYKPVSFDTEPQVREAFDAGACDVISSDKAILAAIRTELADPKAVDILPDTISKEPNGPWVRQGDSEWGDVVRWVLYATLTADELGVTSQNVDEMKAKSDGNPPVRRLLGLEGDIGKLLKLPNDWSYQIVKQVGNYDESYQRNVTPLGLPRENTPNALWNKGGVLLSPPF</sequence>